<dbReference type="EMBL" id="KV441006">
    <property type="protein sequence ID" value="OAD66040.1"/>
    <property type="molecule type" value="Genomic_DNA"/>
</dbReference>
<evidence type="ECO:0000313" key="3">
    <source>
        <dbReference type="Proteomes" id="UP000077315"/>
    </source>
</evidence>
<dbReference type="GO" id="GO:0005829">
    <property type="term" value="C:cytosol"/>
    <property type="evidence" value="ECO:0007669"/>
    <property type="project" value="TreeGrafter"/>
</dbReference>
<dbReference type="InParanoid" id="A0A163CW67"/>
<keyword evidence="3" id="KW-1185">Reference proteome</keyword>
<protein>
    <recommendedName>
        <fullName evidence="4">Protein FAM72</fullName>
    </recommendedName>
</protein>
<accession>A0A163CW67</accession>
<dbReference type="RefSeq" id="XP_018284080.1">
    <property type="nucleotide sequence ID" value="XM_018429233.1"/>
</dbReference>
<evidence type="ECO:0008006" key="4">
    <source>
        <dbReference type="Google" id="ProtNLM"/>
    </source>
</evidence>
<sequence length="142" mass="16011">MPFKPVYQLTCRYCTSHICARSMKAILLADTRIELFSTDTPGQGIQLLEKDYLTRTCHCRIRDVACLGCGNVVGYHVVSPCSPCLRSCNNGHFWMFHSDACKPVERKDNSGIATLLWSSLPRPDRDFCFLLGGTIPYSKLCR</sequence>
<dbReference type="PANTHER" id="PTHR31841">
    <property type="entry name" value="PROTEIN FAM72A-RELATED"/>
    <property type="match status" value="1"/>
</dbReference>
<dbReference type="InterPro" id="IPR026768">
    <property type="entry name" value="YPEH2ZP"/>
</dbReference>
<gene>
    <name evidence="2" type="ORF">PHYBLDRAFT_128705</name>
</gene>
<dbReference type="PANTHER" id="PTHR31841:SF1">
    <property type="entry name" value="PROTEIN FAM72A-RELATED"/>
    <property type="match status" value="1"/>
</dbReference>
<dbReference type="GeneID" id="28990139"/>
<dbReference type="Pfam" id="PF14976">
    <property type="entry name" value="YPEH2ZP"/>
    <property type="match status" value="1"/>
</dbReference>
<evidence type="ECO:0000256" key="1">
    <source>
        <dbReference type="ARBA" id="ARBA00006888"/>
    </source>
</evidence>
<evidence type="ECO:0000313" key="2">
    <source>
        <dbReference type="EMBL" id="OAD66040.1"/>
    </source>
</evidence>
<comment type="similarity">
    <text evidence="1">Belongs to the FAM72 family.</text>
</comment>
<name>A0A163CW67_PHYB8</name>
<dbReference type="AlphaFoldDB" id="A0A163CW67"/>
<dbReference type="OrthoDB" id="2526683at2759"/>
<proteinExistence type="inferred from homology"/>
<dbReference type="Proteomes" id="UP000077315">
    <property type="component" value="Unassembled WGS sequence"/>
</dbReference>
<reference evidence="3" key="1">
    <citation type="submission" date="2015-06" db="EMBL/GenBank/DDBJ databases">
        <title>Expansion of signal transduction pathways in fungi by whole-genome duplication.</title>
        <authorList>
            <consortium name="DOE Joint Genome Institute"/>
            <person name="Corrochano L.M."/>
            <person name="Kuo A."/>
            <person name="Marcet-Houben M."/>
            <person name="Polaino S."/>
            <person name="Salamov A."/>
            <person name="Villalobos J.M."/>
            <person name="Alvarez M.I."/>
            <person name="Avalos J."/>
            <person name="Benito E.P."/>
            <person name="Benoit I."/>
            <person name="Burger G."/>
            <person name="Camino L.P."/>
            <person name="Canovas D."/>
            <person name="Cerda-Olmedo E."/>
            <person name="Cheng J.-F."/>
            <person name="Dominguez A."/>
            <person name="Elias M."/>
            <person name="Eslava A.P."/>
            <person name="Glaser F."/>
            <person name="Grimwood J."/>
            <person name="Gutierrez G."/>
            <person name="Heitman J."/>
            <person name="Henrissat B."/>
            <person name="Iturriaga E.A."/>
            <person name="Lang B.F."/>
            <person name="Lavin J.L."/>
            <person name="Lee S."/>
            <person name="Li W."/>
            <person name="Lindquist E."/>
            <person name="Lopez-Garcia S."/>
            <person name="Luque E.M."/>
            <person name="Marcos A.T."/>
            <person name="Martin J."/>
            <person name="McCluskey K."/>
            <person name="Medina H.R."/>
            <person name="Miralles-Duran A."/>
            <person name="Miyazaki A."/>
            <person name="Munoz-Torres E."/>
            <person name="Oguiza J.A."/>
            <person name="Ohm R."/>
            <person name="Olmedo M."/>
            <person name="Orejas M."/>
            <person name="Ortiz-Castellanos L."/>
            <person name="Pisabarro A.G."/>
            <person name="Rodriguez-Romero J."/>
            <person name="Ruiz-Herrera J."/>
            <person name="Ruiz-Vazquez R."/>
            <person name="Sanz C."/>
            <person name="Schackwitz W."/>
            <person name="Schmutz J."/>
            <person name="Shahriari M."/>
            <person name="Shelest E."/>
            <person name="Silva-Franco F."/>
            <person name="Soanes D."/>
            <person name="Syed K."/>
            <person name="Tagua V.G."/>
            <person name="Talbot N.J."/>
            <person name="Thon M."/>
            <person name="De vries R.P."/>
            <person name="Wiebenga A."/>
            <person name="Yadav J.S."/>
            <person name="Braun E.L."/>
            <person name="Baker S."/>
            <person name="Garre V."/>
            <person name="Horwitz B."/>
            <person name="Torres-Martinez S."/>
            <person name="Idnurm A."/>
            <person name="Herrera-Estrella A."/>
            <person name="Gabaldon T."/>
            <person name="Grigoriev I.V."/>
        </authorList>
    </citation>
    <scope>NUCLEOTIDE SEQUENCE [LARGE SCALE GENOMIC DNA]</scope>
    <source>
        <strain evidence="3">NRRL 1555(-)</strain>
    </source>
</reference>
<organism evidence="2 3">
    <name type="scientific">Phycomyces blakesleeanus (strain ATCC 8743b / DSM 1359 / FGSC 10004 / NBRC 33097 / NRRL 1555)</name>
    <dbReference type="NCBI Taxonomy" id="763407"/>
    <lineage>
        <taxon>Eukaryota</taxon>
        <taxon>Fungi</taxon>
        <taxon>Fungi incertae sedis</taxon>
        <taxon>Mucoromycota</taxon>
        <taxon>Mucoromycotina</taxon>
        <taxon>Mucoromycetes</taxon>
        <taxon>Mucorales</taxon>
        <taxon>Phycomycetaceae</taxon>
        <taxon>Phycomyces</taxon>
    </lineage>
</organism>
<dbReference type="VEuPathDB" id="FungiDB:PHYBLDRAFT_128705"/>